<evidence type="ECO:0008006" key="3">
    <source>
        <dbReference type="Google" id="ProtNLM"/>
    </source>
</evidence>
<dbReference type="EMBL" id="CP106878">
    <property type="protein sequence ID" value="WAA09169.1"/>
    <property type="molecule type" value="Genomic_DNA"/>
</dbReference>
<reference evidence="1" key="1">
    <citation type="submission" date="2022-09" db="EMBL/GenBank/DDBJ databases">
        <title>Complete Genomes of Fervidibacillus albus and Fervidibacillus halotolerans isolated from tidal flat sediments.</title>
        <authorList>
            <person name="Kwon K.K."/>
            <person name="Yang S.-H."/>
            <person name="Park M.J."/>
            <person name="Oh H.-M."/>
        </authorList>
    </citation>
    <scope>NUCLEOTIDE SEQUENCE</scope>
    <source>
        <strain evidence="1">MEBiC13591</strain>
    </source>
</reference>
<dbReference type="Proteomes" id="UP001164718">
    <property type="component" value="Chromosome"/>
</dbReference>
<accession>A0A9E8LT78</accession>
<proteinExistence type="predicted"/>
<dbReference type="Gene3D" id="3.40.630.30">
    <property type="match status" value="1"/>
</dbReference>
<dbReference type="KEGG" id="faf:OE104_11325"/>
<dbReference type="AlphaFoldDB" id="A0A9E8LT78"/>
<sequence>MEKTNANIENRSKELVMILTDLWYRSVKATHLFLKEDDIKRLVPFVKMGLEGIQSLIVEYDGDTPVGFMGIEDKKMEMLFLDVPYMKKEYGKKLILEGINDFGV</sequence>
<keyword evidence="2" id="KW-1185">Reference proteome</keyword>
<protein>
    <recommendedName>
        <fullName evidence="3">Acetyltransferase</fullName>
    </recommendedName>
</protein>
<evidence type="ECO:0000313" key="2">
    <source>
        <dbReference type="Proteomes" id="UP001164718"/>
    </source>
</evidence>
<organism evidence="1 2">
    <name type="scientific">Fervidibacillus albus</name>
    <dbReference type="NCBI Taxonomy" id="2980026"/>
    <lineage>
        <taxon>Bacteria</taxon>
        <taxon>Bacillati</taxon>
        <taxon>Bacillota</taxon>
        <taxon>Bacilli</taxon>
        <taxon>Bacillales</taxon>
        <taxon>Bacillaceae</taxon>
        <taxon>Fervidibacillus</taxon>
    </lineage>
</organism>
<evidence type="ECO:0000313" key="1">
    <source>
        <dbReference type="EMBL" id="WAA09169.1"/>
    </source>
</evidence>
<gene>
    <name evidence="1" type="ORF">OE104_11325</name>
</gene>
<dbReference type="RefSeq" id="WP_275416952.1">
    <property type="nucleotide sequence ID" value="NZ_CP106878.1"/>
</dbReference>
<name>A0A9E8LT78_9BACI</name>